<keyword evidence="1" id="KW-0175">Coiled coil</keyword>
<dbReference type="Pfam" id="PF00350">
    <property type="entry name" value="Dynamin_N"/>
    <property type="match status" value="1"/>
</dbReference>
<evidence type="ECO:0000313" key="3">
    <source>
        <dbReference type="EMBL" id="RUL51306.1"/>
    </source>
</evidence>
<accession>A0A3S0R5K1</accession>
<dbReference type="Gene3D" id="3.40.50.300">
    <property type="entry name" value="P-loop containing nucleotide triphosphate hydrolases"/>
    <property type="match status" value="1"/>
</dbReference>
<dbReference type="GO" id="GO:0043024">
    <property type="term" value="F:ribosomal small subunit binding"/>
    <property type="evidence" value="ECO:0007669"/>
    <property type="project" value="TreeGrafter"/>
</dbReference>
<dbReference type="GO" id="GO:0000028">
    <property type="term" value="P:ribosomal small subunit assembly"/>
    <property type="evidence" value="ECO:0007669"/>
    <property type="project" value="TreeGrafter"/>
</dbReference>
<dbReference type="PANTHER" id="PTHR42698">
    <property type="entry name" value="GTPASE ERA"/>
    <property type="match status" value="1"/>
</dbReference>
<proteinExistence type="predicted"/>
<gene>
    <name evidence="3" type="ORF">EK386_12545</name>
</gene>
<sequence length="788" mass="89786">MNIEQILQLPLNDADRNIITSISQQLAKKEVVIGLFGSFSVGKSELINKLIHHDNLLPTHVNETTAIPTHISAGREENVVLVSKSGERQMIDKEQLHSYVVGSTADIIDRIEISLPRPTWLNSVQFIDTPGRNTKFKSHIESSESAMLHADAVLYVMPWQGLTMEDIVYIKKILVYQPNISFVINKVDRIDESEGISIEDLKEKVASDIEEQLGKAYPVFAVSAKTGFNIDHLYNNFILHIVNNVEKIKKKRFKHSVDQFLQRQKDTIENEITFLQLALSNDEVKLDDEKQKVQLEYSKVETQIAKELSQTQQLLKENELDMDRILNEEMSKLTKEVEKVIQNHQNASVEQLELLLENVLASSRQSIVSVVTARLAKVLGKDLSFHLAPLETAELSLNYSEMSYDELSQQFERQKQQLVRKFESKSDQLKNLPQHATEEERARLTEELQELAELAAEQYVPKIIKDETHDPRKAEKILRGVGFVGDIALAVGLAMATAGVSAGAQVSGKVAAKEGAKIAGKEAAKKAAEEAAKKAAKEAALKAAKEKIKQEVVEKGLILATGGGNVPNDELSKMKKGEQSPLQTAIKTLDMVTSPIETLAVKIGKSIDGNRAPMETEDIEHRNQFFTKKYEIERQYQERVNTLSQLEQQAKENEAIRVQYERKLENLQTDLQNQLQQLEKQREETLQQQQKKHYQTQILQQVTEILEEQKANYREWIQTEFARIYQTVETMLPEHYYGELATWEEKLNEVEQMKRHQSQDVTLKMEEMRAHLEKCESLLESVYEVETL</sequence>
<reference evidence="3 4" key="1">
    <citation type="submission" date="2018-12" db="EMBL/GenBank/DDBJ databases">
        <title>Lysinibacillus antri sp. nov., isolated from a cave soil.</title>
        <authorList>
            <person name="Narsing Rao M.P."/>
            <person name="Zhang H."/>
            <person name="Dong Z.-Y."/>
            <person name="Niu X.-K."/>
            <person name="Zhang K."/>
            <person name="Fang B.-Z."/>
            <person name="Kang Y.-Q."/>
            <person name="Xiao M."/>
            <person name="Li W.-J."/>
        </authorList>
    </citation>
    <scope>NUCLEOTIDE SEQUENCE [LARGE SCALE GENOMIC DNA]</scope>
    <source>
        <strain evidence="3 4">SYSU K30002</strain>
    </source>
</reference>
<dbReference type="AlphaFoldDB" id="A0A3S0R5K1"/>
<organism evidence="3 4">
    <name type="scientific">Lysinibacillus antri</name>
    <dbReference type="NCBI Taxonomy" id="2498145"/>
    <lineage>
        <taxon>Bacteria</taxon>
        <taxon>Bacillati</taxon>
        <taxon>Bacillota</taxon>
        <taxon>Bacilli</taxon>
        <taxon>Bacillales</taxon>
        <taxon>Bacillaceae</taxon>
        <taxon>Lysinibacillus</taxon>
    </lineage>
</organism>
<dbReference type="Proteomes" id="UP000287910">
    <property type="component" value="Unassembled WGS sequence"/>
</dbReference>
<dbReference type="SUPFAM" id="SSF52540">
    <property type="entry name" value="P-loop containing nucleoside triphosphate hydrolases"/>
    <property type="match status" value="1"/>
</dbReference>
<dbReference type="EMBL" id="RYYR01000016">
    <property type="protein sequence ID" value="RUL51306.1"/>
    <property type="molecule type" value="Genomic_DNA"/>
</dbReference>
<feature type="coiled-coil region" evidence="1">
    <location>
        <begin position="518"/>
        <end position="554"/>
    </location>
</feature>
<dbReference type="GO" id="GO:0005525">
    <property type="term" value="F:GTP binding"/>
    <property type="evidence" value="ECO:0007669"/>
    <property type="project" value="InterPro"/>
</dbReference>
<name>A0A3S0R5K1_9BACI</name>
<evidence type="ECO:0000313" key="4">
    <source>
        <dbReference type="Proteomes" id="UP000287910"/>
    </source>
</evidence>
<evidence type="ECO:0000259" key="2">
    <source>
        <dbReference type="Pfam" id="PF00350"/>
    </source>
</evidence>
<dbReference type="InterPro" id="IPR045063">
    <property type="entry name" value="Dynamin_N"/>
</dbReference>
<feature type="domain" description="Dynamin N-terminal" evidence="2">
    <location>
        <begin position="33"/>
        <end position="161"/>
    </location>
</feature>
<protein>
    <recommendedName>
        <fullName evidence="2">Dynamin N-terminal domain-containing protein</fullName>
    </recommendedName>
</protein>
<feature type="coiled-coil region" evidence="1">
    <location>
        <begin position="308"/>
        <end position="350"/>
    </location>
</feature>
<dbReference type="InterPro" id="IPR005662">
    <property type="entry name" value="GTPase_Era-like"/>
</dbReference>
<keyword evidence="4" id="KW-1185">Reference proteome</keyword>
<dbReference type="InterPro" id="IPR027417">
    <property type="entry name" value="P-loop_NTPase"/>
</dbReference>
<feature type="coiled-coil region" evidence="1">
    <location>
        <begin position="633"/>
        <end position="760"/>
    </location>
</feature>
<comment type="caution">
    <text evidence="3">The sequence shown here is derived from an EMBL/GenBank/DDBJ whole genome shotgun (WGS) entry which is preliminary data.</text>
</comment>
<dbReference type="RefSeq" id="WP_126659518.1">
    <property type="nucleotide sequence ID" value="NZ_RYYR01000016.1"/>
</dbReference>
<evidence type="ECO:0000256" key="1">
    <source>
        <dbReference type="SAM" id="Coils"/>
    </source>
</evidence>
<dbReference type="GO" id="GO:0019843">
    <property type="term" value="F:rRNA binding"/>
    <property type="evidence" value="ECO:0007669"/>
    <property type="project" value="TreeGrafter"/>
</dbReference>
<dbReference type="PANTHER" id="PTHR42698:SF2">
    <property type="entry name" value="GTPASE ERA-LIKE, CHLOROPLASTIC"/>
    <property type="match status" value="1"/>
</dbReference>